<feature type="region of interest" description="Disordered" evidence="1">
    <location>
        <begin position="161"/>
        <end position="180"/>
    </location>
</feature>
<comment type="caution">
    <text evidence="2">The sequence shown here is derived from an EMBL/GenBank/DDBJ whole genome shotgun (WGS) entry which is preliminary data.</text>
</comment>
<name>A0A4C1XMI5_EUMVA</name>
<dbReference type="AlphaFoldDB" id="A0A4C1XMI5"/>
<accession>A0A4C1XMI5</accession>
<evidence type="ECO:0000313" key="3">
    <source>
        <dbReference type="Proteomes" id="UP000299102"/>
    </source>
</evidence>
<dbReference type="EMBL" id="BGZK01000905">
    <property type="protein sequence ID" value="GBP64678.1"/>
    <property type="molecule type" value="Genomic_DNA"/>
</dbReference>
<keyword evidence="3" id="KW-1185">Reference proteome</keyword>
<protein>
    <submittedName>
        <fullName evidence="2">Uncharacterized protein</fullName>
    </submittedName>
</protein>
<gene>
    <name evidence="2" type="ORF">EVAR_47694_1</name>
</gene>
<dbReference type="Proteomes" id="UP000299102">
    <property type="component" value="Unassembled WGS sequence"/>
</dbReference>
<reference evidence="2 3" key="1">
    <citation type="journal article" date="2019" name="Commun. Biol.">
        <title>The bagworm genome reveals a unique fibroin gene that provides high tensile strength.</title>
        <authorList>
            <person name="Kono N."/>
            <person name="Nakamura H."/>
            <person name="Ohtoshi R."/>
            <person name="Tomita M."/>
            <person name="Numata K."/>
            <person name="Arakawa K."/>
        </authorList>
    </citation>
    <scope>NUCLEOTIDE SEQUENCE [LARGE SCALE GENOMIC DNA]</scope>
</reference>
<organism evidence="2 3">
    <name type="scientific">Eumeta variegata</name>
    <name type="common">Bagworm moth</name>
    <name type="synonym">Eumeta japonica</name>
    <dbReference type="NCBI Taxonomy" id="151549"/>
    <lineage>
        <taxon>Eukaryota</taxon>
        <taxon>Metazoa</taxon>
        <taxon>Ecdysozoa</taxon>
        <taxon>Arthropoda</taxon>
        <taxon>Hexapoda</taxon>
        <taxon>Insecta</taxon>
        <taxon>Pterygota</taxon>
        <taxon>Neoptera</taxon>
        <taxon>Endopterygota</taxon>
        <taxon>Lepidoptera</taxon>
        <taxon>Glossata</taxon>
        <taxon>Ditrysia</taxon>
        <taxon>Tineoidea</taxon>
        <taxon>Psychidae</taxon>
        <taxon>Oiketicinae</taxon>
        <taxon>Eumeta</taxon>
    </lineage>
</organism>
<proteinExistence type="predicted"/>
<sequence>MNRTDFSLVYSGRFSHISAAIQLQRKHQNICNLQCITCTHELHISQTRGRGRVLRILSVRAFVRGSSTPYLRVRVRDGRLMLPHARASYRRGYDPDGPVVMAPFHGSKFEDFPRQPKIKSSCQWALHAPEAVLSAGKGHGATTRIALMDALRIPGAMRAHDGRDAGSLQAGGALPETISP</sequence>
<evidence type="ECO:0000313" key="2">
    <source>
        <dbReference type="EMBL" id="GBP64678.1"/>
    </source>
</evidence>
<evidence type="ECO:0000256" key="1">
    <source>
        <dbReference type="SAM" id="MobiDB-lite"/>
    </source>
</evidence>